<keyword evidence="3" id="KW-1185">Reference proteome</keyword>
<accession>A0A843XMW5</accession>
<protein>
    <submittedName>
        <fullName evidence="2">Uncharacterized protein</fullName>
    </submittedName>
</protein>
<comment type="caution">
    <text evidence="2">The sequence shown here is derived from an EMBL/GenBank/DDBJ whole genome shotgun (WGS) entry which is preliminary data.</text>
</comment>
<evidence type="ECO:0000313" key="3">
    <source>
        <dbReference type="Proteomes" id="UP000652761"/>
    </source>
</evidence>
<reference evidence="2" key="1">
    <citation type="submission" date="2017-07" db="EMBL/GenBank/DDBJ databases">
        <title>Taro Niue Genome Assembly and Annotation.</title>
        <authorList>
            <person name="Atibalentja N."/>
            <person name="Keating K."/>
            <person name="Fields C.J."/>
        </authorList>
    </citation>
    <scope>NUCLEOTIDE SEQUENCE</scope>
    <source>
        <strain evidence="2">Niue_2</strain>
        <tissue evidence="2">Leaf</tissue>
    </source>
</reference>
<feature type="non-terminal residue" evidence="2">
    <location>
        <position position="183"/>
    </location>
</feature>
<evidence type="ECO:0000256" key="1">
    <source>
        <dbReference type="SAM" id="MobiDB-lite"/>
    </source>
</evidence>
<organism evidence="2 3">
    <name type="scientific">Colocasia esculenta</name>
    <name type="common">Wild taro</name>
    <name type="synonym">Arum esculentum</name>
    <dbReference type="NCBI Taxonomy" id="4460"/>
    <lineage>
        <taxon>Eukaryota</taxon>
        <taxon>Viridiplantae</taxon>
        <taxon>Streptophyta</taxon>
        <taxon>Embryophyta</taxon>
        <taxon>Tracheophyta</taxon>
        <taxon>Spermatophyta</taxon>
        <taxon>Magnoliopsida</taxon>
        <taxon>Liliopsida</taxon>
        <taxon>Araceae</taxon>
        <taxon>Aroideae</taxon>
        <taxon>Colocasieae</taxon>
        <taxon>Colocasia</taxon>
    </lineage>
</organism>
<feature type="region of interest" description="Disordered" evidence="1">
    <location>
        <begin position="123"/>
        <end position="163"/>
    </location>
</feature>
<proteinExistence type="predicted"/>
<dbReference type="AlphaFoldDB" id="A0A843XMW5"/>
<feature type="compositionally biased region" description="Basic residues" evidence="1">
    <location>
        <begin position="135"/>
        <end position="146"/>
    </location>
</feature>
<dbReference type="Proteomes" id="UP000652761">
    <property type="component" value="Unassembled WGS sequence"/>
</dbReference>
<dbReference type="EMBL" id="NMUH01009749">
    <property type="protein sequence ID" value="MQM20365.1"/>
    <property type="molecule type" value="Genomic_DNA"/>
</dbReference>
<gene>
    <name evidence="2" type="ORF">Taro_053383</name>
</gene>
<evidence type="ECO:0000313" key="2">
    <source>
        <dbReference type="EMBL" id="MQM20365.1"/>
    </source>
</evidence>
<sequence length="183" mass="20186">MQAPHRGPAHATVPCRCTAIAPATASPPVPASCCSPRRPLYATSPRDPTVPISLLHAADSGLSVACGPPPQPPTPSITDATERVYRFCHGSVDTPFDGVDTGASTRRETRDLQKRVWRLQKGKKEQSSAVWKENVKKKRRGERIKHQHPEREQSSAIKLRSRRAAMEEEELAIQMPLKQSIVD</sequence>
<name>A0A843XMW5_COLES</name>